<organism evidence="1 2">
    <name type="scientific">Ureibacillus manganicus DSM 26584</name>
    <dbReference type="NCBI Taxonomy" id="1384049"/>
    <lineage>
        <taxon>Bacteria</taxon>
        <taxon>Bacillati</taxon>
        <taxon>Bacillota</taxon>
        <taxon>Bacilli</taxon>
        <taxon>Bacillales</taxon>
        <taxon>Caryophanaceae</taxon>
        <taxon>Ureibacillus</taxon>
    </lineage>
</organism>
<sequence>MANSVDTKLDLQYMFQMRLGVFVAQIFSSLGQQDVGHLDVATGRGALSLSSSVWTIKNLWHPPEAKLHSGLNISNNHNARQTTSLLIEDNN</sequence>
<dbReference type="EMBL" id="JPVN01000030">
    <property type="protein sequence ID" value="KGR75674.1"/>
    <property type="molecule type" value="Genomic_DNA"/>
</dbReference>
<gene>
    <name evidence="1" type="ORF">CD29_17730</name>
</gene>
<protein>
    <submittedName>
        <fullName evidence="1">Uncharacterized protein</fullName>
    </submittedName>
</protein>
<reference evidence="1 2" key="1">
    <citation type="submission" date="2014-02" db="EMBL/GenBank/DDBJ databases">
        <title>Draft genome sequence of Lysinibacillus manganicus DSM 26584T.</title>
        <authorList>
            <person name="Zhang F."/>
            <person name="Wang G."/>
            <person name="Zhang L."/>
        </authorList>
    </citation>
    <scope>NUCLEOTIDE SEQUENCE [LARGE SCALE GENOMIC DNA]</scope>
    <source>
        <strain evidence="1 2">DSM 26584</strain>
    </source>
</reference>
<evidence type="ECO:0000313" key="2">
    <source>
        <dbReference type="Proteomes" id="UP000030416"/>
    </source>
</evidence>
<dbReference type="Proteomes" id="UP000030416">
    <property type="component" value="Unassembled WGS sequence"/>
</dbReference>
<dbReference type="STRING" id="1384049.CD29_17730"/>
<name>A0A0A3HTA8_9BACL</name>
<dbReference type="AlphaFoldDB" id="A0A0A3HTA8"/>
<comment type="caution">
    <text evidence="1">The sequence shown here is derived from an EMBL/GenBank/DDBJ whole genome shotgun (WGS) entry which is preliminary data.</text>
</comment>
<accession>A0A0A3HTA8</accession>
<keyword evidence="2" id="KW-1185">Reference proteome</keyword>
<proteinExistence type="predicted"/>
<evidence type="ECO:0000313" key="1">
    <source>
        <dbReference type="EMBL" id="KGR75674.1"/>
    </source>
</evidence>